<evidence type="ECO:0000256" key="20">
    <source>
        <dbReference type="PROSITE-ProRule" id="PRU01074"/>
    </source>
</evidence>
<feature type="active site" description="For protease activity" evidence="20">
    <location>
        <position position="784"/>
    </location>
</feature>
<keyword evidence="9" id="KW-0548">Nucleotidyltransferase</keyword>
<dbReference type="GO" id="GO:0005198">
    <property type="term" value="F:structural molecule activity"/>
    <property type="evidence" value="ECO:0007669"/>
    <property type="project" value="InterPro"/>
</dbReference>
<dbReference type="SUPFAM" id="SSF52540">
    <property type="entry name" value="P-loop containing nucleoside triphosphate hydrolases"/>
    <property type="match status" value="1"/>
</dbReference>
<keyword evidence="4" id="KW-0945">Host-virus interaction</keyword>
<evidence type="ECO:0000256" key="12">
    <source>
        <dbReference type="ARBA" id="ARBA00022807"/>
    </source>
</evidence>
<comment type="function">
    <text evidence="18">RNA-directed RNA polymerase is responsible for the replication and transcription of the genome.</text>
</comment>
<evidence type="ECO:0000259" key="22">
    <source>
        <dbReference type="PROSITE" id="PS50507"/>
    </source>
</evidence>
<evidence type="ECO:0000256" key="11">
    <source>
        <dbReference type="ARBA" id="ARBA00022801"/>
    </source>
</evidence>
<keyword evidence="11 20" id="KW-0378">Hydrolase</keyword>
<dbReference type="GO" id="GO:0006351">
    <property type="term" value="P:DNA-templated transcription"/>
    <property type="evidence" value="ECO:0007669"/>
    <property type="project" value="InterPro"/>
</dbReference>
<evidence type="ECO:0000256" key="4">
    <source>
        <dbReference type="ARBA" id="ARBA00022581"/>
    </source>
</evidence>
<evidence type="ECO:0000256" key="18">
    <source>
        <dbReference type="ARBA" id="ARBA00045135"/>
    </source>
</evidence>
<dbReference type="GO" id="GO:0004197">
    <property type="term" value="F:cysteine-type endopeptidase activity"/>
    <property type="evidence" value="ECO:0007669"/>
    <property type="project" value="UniProtKB-UniRule"/>
</dbReference>
<evidence type="ECO:0000256" key="3">
    <source>
        <dbReference type="ARBA" id="ARBA00022561"/>
    </source>
</evidence>
<dbReference type="GO" id="GO:0019028">
    <property type="term" value="C:viral capsid"/>
    <property type="evidence" value="ECO:0007669"/>
    <property type="project" value="UniProtKB-KW"/>
</dbReference>
<comment type="similarity">
    <text evidence="19">Belongs to the Tymoviridae non-structural replication polyprotein family.</text>
</comment>
<dbReference type="InterPro" id="IPR008043">
    <property type="entry name" value="Peptidase_C21"/>
</dbReference>
<evidence type="ECO:0000256" key="13">
    <source>
        <dbReference type="ARBA" id="ARBA00022840"/>
    </source>
</evidence>
<feature type="compositionally biased region" description="Basic and acidic residues" evidence="21">
    <location>
        <begin position="644"/>
        <end position="654"/>
    </location>
</feature>
<feature type="active site" description="For protease activity" evidence="20">
    <location>
        <position position="698"/>
    </location>
</feature>
<evidence type="ECO:0000313" key="26">
    <source>
        <dbReference type="Proteomes" id="UP001162019"/>
    </source>
</evidence>
<keyword evidence="26" id="KW-1185">Reference proteome</keyword>
<dbReference type="InterPro" id="IPR027351">
    <property type="entry name" value="(+)RNA_virus_helicase_core_dom"/>
</dbReference>
<dbReference type="SUPFAM" id="SSF88633">
    <property type="entry name" value="Positive stranded ssRNA viruses"/>
    <property type="match status" value="1"/>
</dbReference>
<accession>A0A8K0YFP1</accession>
<dbReference type="Pfam" id="PF00983">
    <property type="entry name" value="Tymo_coat"/>
    <property type="match status" value="1"/>
</dbReference>
<dbReference type="GO" id="GO:0032259">
    <property type="term" value="P:methylation"/>
    <property type="evidence" value="ECO:0007669"/>
    <property type="project" value="UniProtKB-KW"/>
</dbReference>
<keyword evidence="15" id="KW-1127">Modulation of host ubiquitin pathway by viral deubiquitinase</keyword>
<dbReference type="InterPro" id="IPR000574">
    <property type="entry name" value="Tymo_coat"/>
</dbReference>
<feature type="domain" description="RdRp catalytic" evidence="22">
    <location>
        <begin position="1482"/>
        <end position="1588"/>
    </location>
</feature>
<evidence type="ECO:0000256" key="17">
    <source>
        <dbReference type="ARBA" id="ARBA00023268"/>
    </source>
</evidence>
<dbReference type="KEGG" id="vg:80541620"/>
<dbReference type="SUPFAM" id="SSF56672">
    <property type="entry name" value="DNA/RNA polymerases"/>
    <property type="match status" value="1"/>
</dbReference>
<dbReference type="Pfam" id="PF01660">
    <property type="entry name" value="Vmethyltransf"/>
    <property type="match status" value="1"/>
</dbReference>
<protein>
    <submittedName>
        <fullName evidence="25">Polyprotein</fullName>
    </submittedName>
</protein>
<dbReference type="GO" id="GO:0003723">
    <property type="term" value="F:RNA binding"/>
    <property type="evidence" value="ECO:0007669"/>
    <property type="project" value="InterPro"/>
</dbReference>
<evidence type="ECO:0000256" key="9">
    <source>
        <dbReference type="ARBA" id="ARBA00022695"/>
    </source>
</evidence>
<feature type="compositionally biased region" description="Pro residues" evidence="21">
    <location>
        <begin position="563"/>
        <end position="572"/>
    </location>
</feature>
<dbReference type="Gene3D" id="3.40.50.300">
    <property type="entry name" value="P-loop containing nucleotide triphosphate hydrolases"/>
    <property type="match status" value="2"/>
</dbReference>
<organism evidence="25 26">
    <name type="scientific">Sorghum almum marafivirus</name>
    <dbReference type="NCBI Taxonomy" id="2713208"/>
    <lineage>
        <taxon>Viruses</taxon>
        <taxon>Riboviria</taxon>
        <taxon>Orthornavirae</taxon>
        <taxon>Kitrinoviricota</taxon>
        <taxon>Alsuviricetes</taxon>
        <taxon>Tymovirales</taxon>
        <taxon>Tymoviridae</taxon>
        <taxon>Marafivirus</taxon>
        <taxon>Marafivirus sorghi</taxon>
    </lineage>
</organism>
<feature type="domain" description="Alphavirus-like MT" evidence="24">
    <location>
        <begin position="80"/>
        <end position="241"/>
    </location>
</feature>
<evidence type="ECO:0000313" key="25">
    <source>
        <dbReference type="EMBL" id="QID59362.1"/>
    </source>
</evidence>
<keyword evidence="6" id="KW-1130">Modulation of host ubiquitin pathway by virus</keyword>
<dbReference type="InterPro" id="IPR043181">
    <property type="entry name" value="TYMV_endopept_dom"/>
</dbReference>
<evidence type="ECO:0000259" key="23">
    <source>
        <dbReference type="PROSITE" id="PS51657"/>
    </source>
</evidence>
<dbReference type="GO" id="GO:0039694">
    <property type="term" value="P:viral RNA genome replication"/>
    <property type="evidence" value="ECO:0007669"/>
    <property type="project" value="InterPro"/>
</dbReference>
<dbReference type="GO" id="GO:0006508">
    <property type="term" value="P:proteolysis"/>
    <property type="evidence" value="ECO:0007669"/>
    <property type="project" value="UniProtKB-KW"/>
</dbReference>
<feature type="compositionally biased region" description="Basic and acidic residues" evidence="21">
    <location>
        <begin position="610"/>
        <end position="629"/>
    </location>
</feature>
<dbReference type="InterPro" id="IPR002588">
    <property type="entry name" value="Alphavirus-like_MT_dom"/>
</dbReference>
<dbReference type="Pfam" id="PF19227">
    <property type="entry name" value="Salyut"/>
    <property type="match status" value="1"/>
</dbReference>
<dbReference type="Pfam" id="PF01443">
    <property type="entry name" value="Viral_helicase1"/>
    <property type="match status" value="1"/>
</dbReference>
<reference evidence="25 26" key="1">
    <citation type="submission" date="2019-11" db="EMBL/GenBank/DDBJ databases">
        <authorList>
            <person name="Mollov D."/>
            <person name="Rott P."/>
        </authorList>
    </citation>
    <scope>NUCLEOTIDE SEQUENCE [LARGE SCALE GENOMIC DNA]</scope>
    <source>
        <strain evidence="25">SA-FL1</strain>
    </source>
</reference>
<keyword evidence="8" id="KW-0808">Transferase</keyword>
<evidence type="ECO:0000256" key="15">
    <source>
        <dbReference type="ARBA" id="ARBA00022876"/>
    </source>
</evidence>
<feature type="compositionally biased region" description="Pro residues" evidence="21">
    <location>
        <begin position="592"/>
        <end position="607"/>
    </location>
</feature>
<evidence type="ECO:0000256" key="16">
    <source>
        <dbReference type="ARBA" id="ARBA00022953"/>
    </source>
</evidence>
<dbReference type="GO" id="GO:0003968">
    <property type="term" value="F:RNA-directed RNA polymerase activity"/>
    <property type="evidence" value="ECO:0007669"/>
    <property type="project" value="UniProtKB-KW"/>
</dbReference>
<keyword evidence="2" id="KW-0696">RNA-directed RNA polymerase</keyword>
<dbReference type="GO" id="GO:0008174">
    <property type="term" value="F:mRNA methyltransferase activity"/>
    <property type="evidence" value="ECO:0007669"/>
    <property type="project" value="UniProtKB-UniRule"/>
</dbReference>
<evidence type="ECO:0000256" key="8">
    <source>
        <dbReference type="ARBA" id="ARBA00022679"/>
    </source>
</evidence>
<keyword evidence="7 20" id="KW-0645">Protease</keyword>
<evidence type="ECO:0000256" key="5">
    <source>
        <dbReference type="ARBA" id="ARBA00022603"/>
    </source>
</evidence>
<dbReference type="Proteomes" id="UP001162019">
    <property type="component" value="Segment"/>
</dbReference>
<evidence type="ECO:0000256" key="1">
    <source>
        <dbReference type="ARBA" id="ARBA00004328"/>
    </source>
</evidence>
<feature type="domain" description="(+)RNA virus helicase C-terminal" evidence="23">
    <location>
        <begin position="858"/>
        <end position="1151"/>
    </location>
</feature>
<dbReference type="Gene3D" id="3.90.70.100">
    <property type="match status" value="1"/>
</dbReference>
<dbReference type="Gene3D" id="2.60.120.20">
    <property type="match status" value="1"/>
</dbReference>
<evidence type="ECO:0000256" key="19">
    <source>
        <dbReference type="ARBA" id="ARBA00046330"/>
    </source>
</evidence>
<dbReference type="InterPro" id="IPR027417">
    <property type="entry name" value="P-loop_NTPase"/>
</dbReference>
<keyword evidence="17" id="KW-0511">Multifunctional enzyme</keyword>
<keyword evidence="16" id="KW-0693">Viral RNA replication</keyword>
<keyword evidence="14" id="KW-0946">Virion</keyword>
<keyword evidence="5" id="KW-0489">Methyltransferase</keyword>
<dbReference type="GO" id="GO:0039648">
    <property type="term" value="P:symbiont-mediated perturbation of host ubiquitin-like protein modification"/>
    <property type="evidence" value="ECO:0007669"/>
    <property type="project" value="UniProtKB-KW"/>
</dbReference>
<feature type="region of interest" description="Disordered" evidence="21">
    <location>
        <begin position="1797"/>
        <end position="1819"/>
    </location>
</feature>
<keyword evidence="13" id="KW-0067">ATP-binding</keyword>
<dbReference type="CDD" id="cd23247">
    <property type="entry name" value="Tymoviridae_RdRp"/>
    <property type="match status" value="1"/>
</dbReference>
<evidence type="ECO:0000256" key="10">
    <source>
        <dbReference type="ARBA" id="ARBA00022741"/>
    </source>
</evidence>
<dbReference type="Pfam" id="PF05381">
    <property type="entry name" value="Peptidase_C21"/>
    <property type="match status" value="1"/>
</dbReference>
<dbReference type="RefSeq" id="YP_010802826.1">
    <property type="nucleotide sequence ID" value="NC_077048.1"/>
</dbReference>
<dbReference type="InterPro" id="IPR001788">
    <property type="entry name" value="RNA-dep_RNA_pol_alsuvir"/>
</dbReference>
<dbReference type="Pfam" id="PF00978">
    <property type="entry name" value="RdRP_2"/>
    <property type="match status" value="1"/>
</dbReference>
<dbReference type="GeneID" id="80541620"/>
<evidence type="ECO:0000256" key="2">
    <source>
        <dbReference type="ARBA" id="ARBA00022484"/>
    </source>
</evidence>
<dbReference type="InterPro" id="IPR043502">
    <property type="entry name" value="DNA/RNA_pol_sf"/>
</dbReference>
<dbReference type="CDD" id="cd18809">
    <property type="entry name" value="SF1_C_RecD"/>
    <property type="match status" value="1"/>
</dbReference>
<evidence type="ECO:0000259" key="24">
    <source>
        <dbReference type="PROSITE" id="PS51743"/>
    </source>
</evidence>
<sequence>MASTSDQGPTGTPIWRRTILRGAGFADAVAALTPTIHRDTITAPLLESLAPSFRSSLVRYPWSIPQEHVPFLQRAGIDTTGFGFKAHPHPVHKTIETHLLHQTWSHLASTPSDVMFMKPSKFNKLQREQPNFHRLYNYRLVAKDTTRYPSTSHELPCCETLFMHDALMYFDPEQIVDLFLQKPQLQKVYASLVVPPESDFTHLSLNPDLYRYRIEGSNLVYELEANAAHNYTQPTSALQWLKTTTIRGPGVVLTVSRLDSWGPVHSLLIQRGIPPHHSEYDSVSFTGPDAILLPEPASLSQDPRHRLVPSKVYHELFVYVRAVRTLRVTDPAGFVRTQCSKPEYRWVTSAAWDNLAHFALLTAGVRSGTTHPMFQSLFARLHHWVRNHHLALLSLATPAASLAAAASVSALGHLAHRHIDELTIAGWTMIGRAPRHFSIWKPATTWFRLRTHAPCTGWTLWPGTVFETKVLHRAAADLGRSRWLARYLPHRPLHRYWTYAAIGLAAVPAIALAIRWCLGPDSPQALHDRYQATFHPDPWQLRLLRGPISCGRRAFLPLETAPPATPSPPSPADSPASSPVQKDSGTESSPPSSTPPAPETAPAPDPSSPEIRETSPAEPPRELVVDEKTAMVSDPAPPTLPEIDPERSELEKDPSAAGPAMPYDELYPDCYTELSAKFLSRARNSALSTAPYPTGVDCLLVAVAEATGLQTQALWECLCSQLPDSQLQGDDIRKGGLTTDHFVVLARIYRLRATFHTAAGEVTLGVNDATSHFHIHHTAGNPGHFSFIRPTTELAPTLLPKVNGGARDLESFIKAFRAKDGSLLPFLKVHQYTTDPSRAKNLISNMKNGFDGVLANIDPAHPNTARDRIVALDGVMDVAQPRSLKLVHIAGFAGCGKSWPIAGLLNSPAFHNHKVAVPTVELRAEWKDLLQSKPMDRWRVGTWESSLLKSARVLVIDEIYKMPRGYLDLALHADSNIDFVILLGDPLQGEYHSTHASSSNHRLSSEVDRLRPYIDVYCAWTRRLPRRIARIFNIPTTSEHEGFVSYSKGFPQARKVLANARTTATTLQQLGYDSVTIASSQGSTYDRPAVIHLDKNSRLLSHQHSLVAVTRSRRGITFTGDASILDGTSQANYIFSAVARNTPIDLKGVFGDLLPNCVSLSAPMKSRKVLLAGAAPIRPRDAPPLKPDYQGDVIIDLSAPFLGLGESNAPQVSTHFLPETRRPLHLDIPSAKPENADRPTAPDHSATAIEPIYPGESFEALAAHFLPAHDPETREIFFRGEMSSQFPHINRPFELSAQPSNLLAAIHAPKQDSTLLAASIAKRLRFRPTARPYVITPKDELLGSLLYESLCRAYRRHPHVDVPFNETLFIECINLNEFAQLTSKTQAVIMANASRSDPDWRWTAVRIFAKAQHKVNEGSIFGSWKACQTLALMHDAVVLLLGPVKKYQRIFDEADRPNHLYVHAGHTPFQMSKWCQEHLSSREHLANDYTAFDQSQHGEAVVLERKKMERLNIPKHLIDLHVHLKTNVETQFGPLTCMRLTGEPGTYDDNTDYNLAVIHLEYAVGSTPCMVSGDDSLLDQEPPVRDEWPALRELLALRFKKERGRYATFCGYYVGPAGCVRSPVALFAKLMIAVDDASIRDKIVAYLTEFSVGHSLGDALWTVLPVEVVKYQSACFDFFCRHAKPELKLCLKIGEVPEPVLQAAFQHIKWASHAVYALLSVNHRRQILHSGRQARSMPEDPQVSQLQGELLQTFQSSIQLPLRGGCMTRAENHQLLLPLSGAISNTSGQTSMALDATKVGPAPDRDDRVDRQPSLPAPPRVLETQAPVHVDVPFQWVVGSYAGEKNVFVSHTLAAAGRLVKLTSLYRHAKLLHAEVEFAPTWNAFSKPVSASVVWTVADITPATTNEQEYYGGRYLTLGGPVAMGSTTIIPADLSRINSIIKSAVTYIDGPRLSYTIYANGGTANTSLVNVTIRGSVRLSSPSGGLLTSD</sequence>
<dbReference type="InterPro" id="IPR029053">
    <property type="entry name" value="Viral_coat"/>
</dbReference>
<dbReference type="PROSITE" id="PS51738">
    <property type="entry name" value="PEPTIDASE_C21"/>
    <property type="match status" value="1"/>
</dbReference>
<dbReference type="GO" id="GO:0005524">
    <property type="term" value="F:ATP binding"/>
    <property type="evidence" value="ECO:0007669"/>
    <property type="project" value="UniProtKB-KW"/>
</dbReference>
<keyword evidence="10" id="KW-0547">Nucleotide-binding</keyword>
<feature type="region of interest" description="Disordered" evidence="21">
    <location>
        <begin position="558"/>
        <end position="661"/>
    </location>
</feature>
<proteinExistence type="inferred from homology"/>
<keyword evidence="3" id="KW-0167">Capsid protein</keyword>
<dbReference type="GO" id="GO:0016556">
    <property type="term" value="P:mRNA modification"/>
    <property type="evidence" value="ECO:0007669"/>
    <property type="project" value="InterPro"/>
</dbReference>
<evidence type="ECO:0000256" key="21">
    <source>
        <dbReference type="SAM" id="MobiDB-lite"/>
    </source>
</evidence>
<keyword evidence="12 20" id="KW-0788">Thiol protease</keyword>
<comment type="subcellular location">
    <subcellularLocation>
        <location evidence="1">Virion</location>
    </subcellularLocation>
</comment>
<dbReference type="InterPro" id="IPR007094">
    <property type="entry name" value="RNA-dir_pol_PSvirus"/>
</dbReference>
<evidence type="ECO:0000256" key="14">
    <source>
        <dbReference type="ARBA" id="ARBA00022844"/>
    </source>
</evidence>
<dbReference type="EMBL" id="MN714643">
    <property type="protein sequence ID" value="QID59362.1"/>
    <property type="molecule type" value="Genomic_RNA"/>
</dbReference>
<dbReference type="GO" id="GO:0006396">
    <property type="term" value="P:RNA processing"/>
    <property type="evidence" value="ECO:0007669"/>
    <property type="project" value="InterPro"/>
</dbReference>
<evidence type="ECO:0000256" key="6">
    <source>
        <dbReference type="ARBA" id="ARBA00022662"/>
    </source>
</evidence>
<dbReference type="PROSITE" id="PS50507">
    <property type="entry name" value="RDRP_SSRNA_POS"/>
    <property type="match status" value="1"/>
</dbReference>
<name>A0A8K0YFP1_9VIRU</name>
<dbReference type="PROSITE" id="PS51657">
    <property type="entry name" value="PSRV_HELICASE"/>
    <property type="match status" value="1"/>
</dbReference>
<evidence type="ECO:0000256" key="7">
    <source>
        <dbReference type="ARBA" id="ARBA00022670"/>
    </source>
</evidence>
<dbReference type="PROSITE" id="PS51743">
    <property type="entry name" value="ALPHAVIRUS_MT"/>
    <property type="match status" value="1"/>
</dbReference>
<dbReference type="InterPro" id="IPR043629">
    <property type="entry name" value="Salyut_dom"/>
</dbReference>